<sequence>MTFYNKIEFNDYLKLNYVIFYKKIGSILTLLLGIVFITISIIDFFGIYDIIEGYPTYQPILGLAIVFLMPLAIYFTAKKNFKNYEVLNGANEYQFDNENLRIIGSNFNSEIKLNSLYKVEELNDWFIIHLAKGSSNLITKKALKEEQISALREIFKKSNL</sequence>
<evidence type="ECO:0000259" key="2">
    <source>
        <dbReference type="Pfam" id="PF14317"/>
    </source>
</evidence>
<gene>
    <name evidence="3" type="ORF">FA048_17680</name>
</gene>
<dbReference type="Pfam" id="PF14317">
    <property type="entry name" value="YcxB"/>
    <property type="match status" value="1"/>
</dbReference>
<accession>A0A4U1CKJ3</accession>
<comment type="caution">
    <text evidence="3">The sequence shown here is derived from an EMBL/GenBank/DDBJ whole genome shotgun (WGS) entry which is preliminary data.</text>
</comment>
<dbReference type="EMBL" id="SWBR01000005">
    <property type="protein sequence ID" value="TKC05554.1"/>
    <property type="molecule type" value="Genomic_DNA"/>
</dbReference>
<evidence type="ECO:0000256" key="1">
    <source>
        <dbReference type="SAM" id="Phobius"/>
    </source>
</evidence>
<feature type="transmembrane region" description="Helical" evidence="1">
    <location>
        <begin position="24"/>
        <end position="48"/>
    </location>
</feature>
<organism evidence="3 4">
    <name type="scientific">Pedobacter polaris</name>
    <dbReference type="NCBI Taxonomy" id="2571273"/>
    <lineage>
        <taxon>Bacteria</taxon>
        <taxon>Pseudomonadati</taxon>
        <taxon>Bacteroidota</taxon>
        <taxon>Sphingobacteriia</taxon>
        <taxon>Sphingobacteriales</taxon>
        <taxon>Sphingobacteriaceae</taxon>
        <taxon>Pedobacter</taxon>
    </lineage>
</organism>
<evidence type="ECO:0000313" key="4">
    <source>
        <dbReference type="Proteomes" id="UP000309488"/>
    </source>
</evidence>
<dbReference type="RefSeq" id="WP_136843609.1">
    <property type="nucleotide sequence ID" value="NZ_SWBR01000005.1"/>
</dbReference>
<dbReference type="AlphaFoldDB" id="A0A4U1CKJ3"/>
<keyword evidence="1" id="KW-0812">Transmembrane</keyword>
<dbReference type="InterPro" id="IPR025588">
    <property type="entry name" value="YcxB-like_C"/>
</dbReference>
<reference evidence="3 4" key="1">
    <citation type="submission" date="2019-04" db="EMBL/GenBank/DDBJ databases">
        <title>Pedobacter sp. RP-3-22 sp. nov., isolated from Arctic soil.</title>
        <authorList>
            <person name="Dahal R.H."/>
            <person name="Kim D.-U."/>
        </authorList>
    </citation>
    <scope>NUCLEOTIDE SEQUENCE [LARGE SCALE GENOMIC DNA]</scope>
    <source>
        <strain evidence="3 4">RP-3-22</strain>
    </source>
</reference>
<keyword evidence="1" id="KW-0472">Membrane</keyword>
<keyword evidence="1" id="KW-1133">Transmembrane helix</keyword>
<keyword evidence="4" id="KW-1185">Reference proteome</keyword>
<feature type="domain" description="YcxB-like C-terminal" evidence="2">
    <location>
        <begin position="95"/>
        <end position="154"/>
    </location>
</feature>
<dbReference type="OrthoDB" id="1249483at2"/>
<protein>
    <submittedName>
        <fullName evidence="3">YcxB family protein</fullName>
    </submittedName>
</protein>
<name>A0A4U1CKJ3_9SPHI</name>
<feature type="transmembrane region" description="Helical" evidence="1">
    <location>
        <begin position="60"/>
        <end position="77"/>
    </location>
</feature>
<proteinExistence type="predicted"/>
<dbReference type="Proteomes" id="UP000309488">
    <property type="component" value="Unassembled WGS sequence"/>
</dbReference>
<evidence type="ECO:0000313" key="3">
    <source>
        <dbReference type="EMBL" id="TKC05554.1"/>
    </source>
</evidence>